<dbReference type="GeneID" id="2717188"/>
<dbReference type="PROSITE" id="PS51257">
    <property type="entry name" value="PROKAR_LIPOPROTEIN"/>
    <property type="match status" value="1"/>
</dbReference>
<organismHost>
    <name type="scientific">Bordetella bronchiseptica</name>
    <name type="common">Alcaligenes bronchisepticus</name>
    <dbReference type="NCBI Taxonomy" id="518"/>
</organismHost>
<evidence type="ECO:0000313" key="1">
    <source>
        <dbReference type="EMBL" id="AAR97694.1"/>
    </source>
</evidence>
<dbReference type="Proteomes" id="UP000001765">
    <property type="component" value="Segment"/>
</dbReference>
<evidence type="ECO:0000313" key="2">
    <source>
        <dbReference type="Proteomes" id="UP000001765"/>
    </source>
</evidence>
<accession>Q775B6</accession>
<organism evidence="1 2">
    <name type="scientific">Bordetella phage BPP-1</name>
    <dbReference type="NCBI Taxonomy" id="2885909"/>
    <lineage>
        <taxon>Viruses</taxon>
        <taxon>Duplodnaviria</taxon>
        <taxon>Heunggongvirae</taxon>
        <taxon>Uroviricota</taxon>
        <taxon>Caudoviricetes</taxon>
        <taxon>Rauchvirus</taxon>
        <taxon>Rauchvirus BPP1</taxon>
    </lineage>
</organism>
<keyword evidence="2" id="KW-1185">Reference proteome</keyword>
<gene>
    <name evidence="1" type="primary">bbp28</name>
</gene>
<dbReference type="EMBL" id="AY029185">
    <property type="protein sequence ID" value="AAR97694.1"/>
    <property type="molecule type" value="Genomic_DNA"/>
</dbReference>
<dbReference type="InterPro" id="IPR025731">
    <property type="entry name" value="YecR-like"/>
</dbReference>
<proteinExistence type="predicted"/>
<reference evidence="1 2" key="1">
    <citation type="journal article" date="2004" name="J. Bacteriol.">
        <title>Genomic and genetic analysis of Bordetella bacteriophages encoding reverse transcriptase-mediated tropism-switching cassettes.</title>
        <authorList>
            <person name="Liu M."/>
            <person name="Gingery M."/>
            <person name="Doulatov S.R."/>
            <person name="Liu Y."/>
            <person name="Hodes A."/>
            <person name="Baker S."/>
            <person name="Davis P."/>
            <person name="Simmonds M."/>
            <person name="Churcher C."/>
            <person name="Mungall K."/>
            <person name="Quail M.A."/>
            <person name="Preston A."/>
            <person name="Harvill E.T."/>
            <person name="Maskell D.J."/>
            <person name="Eiserling F.A."/>
            <person name="Parkhill J."/>
            <person name="Miller J.F."/>
        </authorList>
    </citation>
    <scope>NUCLEOTIDE SEQUENCE</scope>
</reference>
<dbReference type="RefSeq" id="NP_958697.1">
    <property type="nucleotide sequence ID" value="NC_005357.1"/>
</dbReference>
<protein>
    <submittedName>
        <fullName evidence="1">Bbp28</fullName>
    </submittedName>
</protein>
<name>Q775B6_BPBPP</name>
<dbReference type="Pfam" id="PF13992">
    <property type="entry name" value="YecR"/>
    <property type="match status" value="1"/>
</dbReference>
<sequence length="118" mass="13006">MRISKKLLIAIGVLFLAGCAAPMERANWVMVGGSKADGSVTLGIDVPAKYGVTETPVEWDINQANTEADRRCKNWGYSGADMYREGQFPILKTCHAQGVSPCWSKTYRVQYQCLSLQS</sequence>
<dbReference type="KEGG" id="vg:2717188"/>